<evidence type="ECO:0000313" key="1">
    <source>
        <dbReference type="EMBL" id="OHE95352.1"/>
    </source>
</evidence>
<dbReference type="GeneID" id="34562502"/>
<organism evidence="1 2">
    <name type="scientific">Colletotrichum orchidophilum</name>
    <dbReference type="NCBI Taxonomy" id="1209926"/>
    <lineage>
        <taxon>Eukaryota</taxon>
        <taxon>Fungi</taxon>
        <taxon>Dikarya</taxon>
        <taxon>Ascomycota</taxon>
        <taxon>Pezizomycotina</taxon>
        <taxon>Sordariomycetes</taxon>
        <taxon>Hypocreomycetidae</taxon>
        <taxon>Glomerellales</taxon>
        <taxon>Glomerellaceae</taxon>
        <taxon>Colletotrichum</taxon>
    </lineage>
</organism>
<comment type="caution">
    <text evidence="1">The sequence shown here is derived from an EMBL/GenBank/DDBJ whole genome shotgun (WGS) entry which is preliminary data.</text>
</comment>
<dbReference type="Proteomes" id="UP000176998">
    <property type="component" value="Unassembled WGS sequence"/>
</dbReference>
<gene>
    <name evidence="1" type="ORF">CORC01_09363</name>
</gene>
<protein>
    <submittedName>
        <fullName evidence="1">Uncharacterized protein</fullName>
    </submittedName>
</protein>
<evidence type="ECO:0000313" key="2">
    <source>
        <dbReference type="Proteomes" id="UP000176998"/>
    </source>
</evidence>
<reference evidence="1 2" key="1">
    <citation type="submission" date="2016-09" db="EMBL/GenBank/DDBJ databases">
        <authorList>
            <person name="Capua I."/>
            <person name="De Benedictis P."/>
            <person name="Joannis T."/>
            <person name="Lombin L.H."/>
            <person name="Cattoli G."/>
        </authorList>
    </citation>
    <scope>NUCLEOTIDE SEQUENCE [LARGE SCALE GENOMIC DNA]</scope>
    <source>
        <strain evidence="1 2">IMI 309357</strain>
    </source>
</reference>
<dbReference type="EMBL" id="MJBS01000084">
    <property type="protein sequence ID" value="OHE95352.1"/>
    <property type="molecule type" value="Genomic_DNA"/>
</dbReference>
<accession>A0A1G4B216</accession>
<keyword evidence="2" id="KW-1185">Reference proteome</keyword>
<name>A0A1G4B216_9PEZI</name>
<sequence length="106" mass="12369">RLIVAESSLTEFTILNELRWWRNTDTVPKWSILFEICRPRLPRTTGHKKRSTSVHPDVFDFYDRHLPTPRINRPGYAGFITFETQHGAPASKCHERACEKVTPTPH</sequence>
<feature type="non-terminal residue" evidence="1">
    <location>
        <position position="1"/>
    </location>
</feature>
<proteinExistence type="predicted"/>
<dbReference type="AlphaFoldDB" id="A0A1G4B216"/>
<dbReference type="RefSeq" id="XP_022472514.1">
    <property type="nucleotide sequence ID" value="XM_022620992.1"/>
</dbReference>